<sequence>MKIEIKAKTETCDDVVHHVFHDDKRVGFIIKTENKNMPFTIVDIQGDSGNAKNLEDAVKRICLKHIALTIPKEERADFMAVLIAMKLCGEL</sequence>
<dbReference type="EMBL" id="NAEW01000032">
    <property type="protein sequence ID" value="OQM39147.1"/>
    <property type="molecule type" value="Genomic_DNA"/>
</dbReference>
<protein>
    <submittedName>
        <fullName evidence="1">Uncharacterized protein</fullName>
    </submittedName>
</protein>
<proteinExistence type="predicted"/>
<name>A0A1V8NS37_CITBR</name>
<organism evidence="1 2">
    <name type="scientific">Citrobacter braakii</name>
    <dbReference type="NCBI Taxonomy" id="57706"/>
    <lineage>
        <taxon>Bacteria</taxon>
        <taxon>Pseudomonadati</taxon>
        <taxon>Pseudomonadota</taxon>
        <taxon>Gammaproteobacteria</taxon>
        <taxon>Enterobacterales</taxon>
        <taxon>Enterobacteriaceae</taxon>
        <taxon>Citrobacter</taxon>
        <taxon>Citrobacter freundii complex</taxon>
    </lineage>
</organism>
<dbReference type="AlphaFoldDB" id="A0A1V8NS37"/>
<gene>
    <name evidence="1" type="ORF">BZK42_26510</name>
</gene>
<dbReference type="Proteomes" id="UP000192573">
    <property type="component" value="Unassembled WGS sequence"/>
</dbReference>
<reference evidence="1 2" key="1">
    <citation type="submission" date="2017-03" db="EMBL/GenBank/DDBJ databases">
        <authorList>
            <person name="Afonso C.L."/>
            <person name="Miller P.J."/>
            <person name="Scott M.A."/>
            <person name="Spackman E."/>
            <person name="Goraichik I."/>
            <person name="Dimitrov K.M."/>
            <person name="Suarez D.L."/>
            <person name="Swayne D.E."/>
        </authorList>
    </citation>
    <scope>NUCLEOTIDE SEQUENCE [LARGE SCALE GENOMIC DNA]</scope>
    <source>
        <strain evidence="1 2">ATCC 51113</strain>
    </source>
</reference>
<evidence type="ECO:0000313" key="2">
    <source>
        <dbReference type="Proteomes" id="UP000192573"/>
    </source>
</evidence>
<comment type="caution">
    <text evidence="1">The sequence shown here is derived from an EMBL/GenBank/DDBJ whole genome shotgun (WGS) entry which is preliminary data.</text>
</comment>
<evidence type="ECO:0000313" key="1">
    <source>
        <dbReference type="EMBL" id="OQM39147.1"/>
    </source>
</evidence>
<accession>A0A1V8NS37</accession>
<dbReference type="RefSeq" id="WP_080861068.1">
    <property type="nucleotide sequence ID" value="NZ_CP077405.1"/>
</dbReference>